<name>R7YXG7_CONA1</name>
<sequence>MIIPYHQNIAVTAIAPSAHLPGLGDTEGWSSLIGIVTAIIGNVLISFALNTQRYAHIKLSQERDARRRQRRAGQSRNHGSAGYGTQQSQIAEERAKRNLGAKYDAQGVHMMHDEDVTETDVLIPKLGSGSSSDSEDATAQKEQSGSEGRKKSYLKSPYWWIGIVLMTVGEAGNFLAYGFAPASIVSPLGVVALISNCMIAPFMLGERFRKRDLLGVAIAVAGAVTVVLSAKDSNPKLGPDEIWHLIATWEFETYLGITTVCIVGLMIASKKYGEKSIFIDLGLVGLFGAYTALSTKGVASLLTYTIWRALTFPVTYLLLAVLIGTAVMQIKYVNRALQRFDATQVIPTQFVLFTLSVILGSAVLYRDFERTTASDAGKFIGGCALTFLGVWFITTARPRHEDEDDRAPEDDDAIDLVDDEYENVSQDSPSRRSGKRPSLAALQTRSTSSHARRLSYPRYSRAGETPTSQDEPSSRLDHSASGPQSPAVPSAPQTPSEPQSTSAFLSPVTNLRSAPPHQRLQQPEQQRRPQAAPLLYPTLSAPVLPSEAQALSPRPGTPRKTSELLSPYPPVTPLAPAAADARGAAAVAPGSASVLRARNSIAGMLPGPLMSPLSASLSAVVADSLRRGVGGGGARRRRRLSEAGKSMGGGGGGEGMEGWAGRGVRSDADVLAGNSGEGGSGGELTSEGGDPGATATATGSRGRSLSGVLGDVLKGFRREREAQDEEVAGRRRAGEEE</sequence>
<evidence type="ECO:0000313" key="8">
    <source>
        <dbReference type="Proteomes" id="UP000016924"/>
    </source>
</evidence>
<dbReference type="InterPro" id="IPR008521">
    <property type="entry name" value="Mg_trans_NIPA"/>
</dbReference>
<dbReference type="PANTHER" id="PTHR12570">
    <property type="match status" value="1"/>
</dbReference>
<dbReference type="GO" id="GO:0015095">
    <property type="term" value="F:magnesium ion transmembrane transporter activity"/>
    <property type="evidence" value="ECO:0007669"/>
    <property type="project" value="InterPro"/>
</dbReference>
<dbReference type="HOGENOM" id="CLU_012349_2_1_1"/>
<evidence type="ECO:0000256" key="4">
    <source>
        <dbReference type="ARBA" id="ARBA00023136"/>
    </source>
</evidence>
<gene>
    <name evidence="7" type="ORF">W97_05851</name>
</gene>
<feature type="transmembrane region" description="Helical" evidence="6">
    <location>
        <begin position="242"/>
        <end position="265"/>
    </location>
</feature>
<evidence type="ECO:0000256" key="1">
    <source>
        <dbReference type="ARBA" id="ARBA00004141"/>
    </source>
</evidence>
<dbReference type="GO" id="GO:0016020">
    <property type="term" value="C:membrane"/>
    <property type="evidence" value="ECO:0007669"/>
    <property type="project" value="UniProtKB-SubCell"/>
</dbReference>
<feature type="compositionally biased region" description="Basic and acidic residues" evidence="5">
    <location>
        <begin position="714"/>
        <end position="737"/>
    </location>
</feature>
<keyword evidence="4 6" id="KW-0472">Membrane</keyword>
<feature type="transmembrane region" description="Helical" evidence="6">
    <location>
        <begin position="313"/>
        <end position="333"/>
    </location>
</feature>
<dbReference type="eggNOG" id="KOG2922">
    <property type="taxonomic scope" value="Eukaryota"/>
</dbReference>
<evidence type="ECO:0000256" key="3">
    <source>
        <dbReference type="ARBA" id="ARBA00022989"/>
    </source>
</evidence>
<feature type="region of interest" description="Disordered" evidence="5">
    <location>
        <begin position="60"/>
        <end position="89"/>
    </location>
</feature>
<reference evidence="8" key="1">
    <citation type="submission" date="2012-06" db="EMBL/GenBank/DDBJ databases">
        <title>The genome sequence of Coniosporium apollinis CBS 100218.</title>
        <authorList>
            <consortium name="The Broad Institute Genome Sequencing Platform"/>
            <person name="Cuomo C."/>
            <person name="Gorbushina A."/>
            <person name="Noack S."/>
            <person name="Walker B."/>
            <person name="Young S.K."/>
            <person name="Zeng Q."/>
            <person name="Gargeya S."/>
            <person name="Fitzgerald M."/>
            <person name="Haas B."/>
            <person name="Abouelleil A."/>
            <person name="Alvarado L."/>
            <person name="Arachchi H.M."/>
            <person name="Berlin A.M."/>
            <person name="Chapman S.B."/>
            <person name="Goldberg J."/>
            <person name="Griggs A."/>
            <person name="Gujja S."/>
            <person name="Hansen M."/>
            <person name="Howarth C."/>
            <person name="Imamovic A."/>
            <person name="Larimer J."/>
            <person name="McCowan C."/>
            <person name="Montmayeur A."/>
            <person name="Murphy C."/>
            <person name="Neiman D."/>
            <person name="Pearson M."/>
            <person name="Priest M."/>
            <person name="Roberts A."/>
            <person name="Saif S."/>
            <person name="Shea T."/>
            <person name="Sisk P."/>
            <person name="Sykes S."/>
            <person name="Wortman J."/>
            <person name="Nusbaum C."/>
            <person name="Birren B."/>
        </authorList>
    </citation>
    <scope>NUCLEOTIDE SEQUENCE [LARGE SCALE GENOMIC DNA]</scope>
    <source>
        <strain evidence="8">CBS 100218</strain>
    </source>
</reference>
<dbReference type="InterPro" id="IPR037185">
    <property type="entry name" value="EmrE-like"/>
</dbReference>
<dbReference type="OrthoDB" id="165382at2759"/>
<feature type="compositionally biased region" description="Low complexity" evidence="5">
    <location>
        <begin position="683"/>
        <end position="710"/>
    </location>
</feature>
<evidence type="ECO:0000313" key="7">
    <source>
        <dbReference type="EMBL" id="EON66605.1"/>
    </source>
</evidence>
<feature type="region of interest" description="Disordered" evidence="5">
    <location>
        <begin position="123"/>
        <end position="149"/>
    </location>
</feature>
<feature type="region of interest" description="Disordered" evidence="5">
    <location>
        <begin position="547"/>
        <end position="567"/>
    </location>
</feature>
<keyword evidence="2 6" id="KW-0812">Transmembrane</keyword>
<feature type="region of interest" description="Disordered" evidence="5">
    <location>
        <begin position="421"/>
        <end position="529"/>
    </location>
</feature>
<comment type="subcellular location">
    <subcellularLocation>
        <location evidence="1">Membrane</location>
        <topology evidence="1">Multi-pass membrane protein</topology>
    </subcellularLocation>
</comment>
<proteinExistence type="predicted"/>
<accession>R7YXG7</accession>
<keyword evidence="8" id="KW-1185">Reference proteome</keyword>
<feature type="transmembrane region" description="Helical" evidence="6">
    <location>
        <begin position="184"/>
        <end position="204"/>
    </location>
</feature>
<dbReference type="OMA" id="HEIWGAI"/>
<evidence type="ECO:0008006" key="9">
    <source>
        <dbReference type="Google" id="ProtNLM"/>
    </source>
</evidence>
<dbReference type="Proteomes" id="UP000016924">
    <property type="component" value="Unassembled WGS sequence"/>
</dbReference>
<dbReference type="EMBL" id="JH767581">
    <property type="protein sequence ID" value="EON66605.1"/>
    <property type="molecule type" value="Genomic_DNA"/>
</dbReference>
<feature type="compositionally biased region" description="Low complexity" evidence="5">
    <location>
        <begin position="515"/>
        <end position="529"/>
    </location>
</feature>
<dbReference type="RefSeq" id="XP_007781922.1">
    <property type="nucleotide sequence ID" value="XM_007783732.1"/>
</dbReference>
<evidence type="ECO:0000256" key="2">
    <source>
        <dbReference type="ARBA" id="ARBA00022692"/>
    </source>
</evidence>
<feature type="transmembrane region" description="Helical" evidence="6">
    <location>
        <begin position="29"/>
        <end position="49"/>
    </location>
</feature>
<dbReference type="PANTHER" id="PTHR12570:SF65">
    <property type="entry name" value="MAGNESIUM TRANSPORTER NIPA9-RELATED"/>
    <property type="match status" value="1"/>
</dbReference>
<evidence type="ECO:0000256" key="6">
    <source>
        <dbReference type="SAM" id="Phobius"/>
    </source>
</evidence>
<keyword evidence="3 6" id="KW-1133">Transmembrane helix</keyword>
<dbReference type="GeneID" id="19903162"/>
<feature type="transmembrane region" description="Helical" evidence="6">
    <location>
        <begin position="158"/>
        <end position="178"/>
    </location>
</feature>
<organism evidence="7 8">
    <name type="scientific">Coniosporium apollinis (strain CBS 100218)</name>
    <name type="common">Rock-inhabiting black yeast</name>
    <dbReference type="NCBI Taxonomy" id="1168221"/>
    <lineage>
        <taxon>Eukaryota</taxon>
        <taxon>Fungi</taxon>
        <taxon>Dikarya</taxon>
        <taxon>Ascomycota</taxon>
        <taxon>Pezizomycotina</taxon>
        <taxon>Dothideomycetes</taxon>
        <taxon>Dothideomycetes incertae sedis</taxon>
        <taxon>Coniosporium</taxon>
    </lineage>
</organism>
<dbReference type="AlphaFoldDB" id="R7YXG7"/>
<dbReference type="SUPFAM" id="SSF103481">
    <property type="entry name" value="Multidrug resistance efflux transporter EmrE"/>
    <property type="match status" value="1"/>
</dbReference>
<feature type="region of interest" description="Disordered" evidence="5">
    <location>
        <begin position="628"/>
        <end position="737"/>
    </location>
</feature>
<evidence type="ECO:0000256" key="5">
    <source>
        <dbReference type="SAM" id="MobiDB-lite"/>
    </source>
</evidence>
<feature type="transmembrane region" description="Helical" evidence="6">
    <location>
        <begin position="213"/>
        <end position="230"/>
    </location>
</feature>
<feature type="transmembrane region" description="Helical" evidence="6">
    <location>
        <begin position="377"/>
        <end position="396"/>
    </location>
</feature>
<protein>
    <recommendedName>
        <fullName evidence="9">DUF803-domain-containing protein</fullName>
    </recommendedName>
</protein>
<feature type="compositionally biased region" description="Polar residues" evidence="5">
    <location>
        <begin position="491"/>
        <end position="512"/>
    </location>
</feature>
<dbReference type="Pfam" id="PF05653">
    <property type="entry name" value="Mg_trans_NIPA"/>
    <property type="match status" value="1"/>
</dbReference>
<feature type="compositionally biased region" description="Gly residues" evidence="5">
    <location>
        <begin position="646"/>
        <end position="661"/>
    </location>
</feature>
<feature type="transmembrane region" description="Helical" evidence="6">
    <location>
        <begin position="345"/>
        <end position="365"/>
    </location>
</feature>